<dbReference type="InterPro" id="IPR050833">
    <property type="entry name" value="Poly_Biosynth_Transport"/>
</dbReference>
<proteinExistence type="predicted"/>
<reference evidence="8" key="1">
    <citation type="journal article" date="2019" name="Int. J. Syst. Evol. Microbiol.">
        <title>The Global Catalogue of Microorganisms (GCM) 10K type strain sequencing project: providing services to taxonomists for standard genome sequencing and annotation.</title>
        <authorList>
            <consortium name="The Broad Institute Genomics Platform"/>
            <consortium name="The Broad Institute Genome Sequencing Center for Infectious Disease"/>
            <person name="Wu L."/>
            <person name="Ma J."/>
        </authorList>
    </citation>
    <scope>NUCLEOTIDE SEQUENCE [LARGE SCALE GENOMIC DNA]</scope>
    <source>
        <strain evidence="8">CCUG 56042</strain>
    </source>
</reference>
<feature type="transmembrane region" description="Helical" evidence="6">
    <location>
        <begin position="157"/>
        <end position="177"/>
    </location>
</feature>
<evidence type="ECO:0000256" key="5">
    <source>
        <dbReference type="ARBA" id="ARBA00023136"/>
    </source>
</evidence>
<evidence type="ECO:0000256" key="3">
    <source>
        <dbReference type="ARBA" id="ARBA00022692"/>
    </source>
</evidence>
<feature type="transmembrane region" description="Helical" evidence="6">
    <location>
        <begin position="12"/>
        <end position="33"/>
    </location>
</feature>
<evidence type="ECO:0000256" key="1">
    <source>
        <dbReference type="ARBA" id="ARBA00004651"/>
    </source>
</evidence>
<dbReference type="PANTHER" id="PTHR30250:SF26">
    <property type="entry name" value="PSMA PROTEIN"/>
    <property type="match status" value="1"/>
</dbReference>
<dbReference type="CDD" id="cd13128">
    <property type="entry name" value="MATE_Wzx_like"/>
    <property type="match status" value="1"/>
</dbReference>
<keyword evidence="5 6" id="KW-0472">Membrane</keyword>
<organism evidence="7 8">
    <name type="scientific">Paraburkholderia denitrificans</name>
    <dbReference type="NCBI Taxonomy" id="694025"/>
    <lineage>
        <taxon>Bacteria</taxon>
        <taxon>Pseudomonadati</taxon>
        <taxon>Pseudomonadota</taxon>
        <taxon>Betaproteobacteria</taxon>
        <taxon>Burkholderiales</taxon>
        <taxon>Burkholderiaceae</taxon>
        <taxon>Paraburkholderia</taxon>
    </lineage>
</organism>
<evidence type="ECO:0000313" key="7">
    <source>
        <dbReference type="EMBL" id="MFC5430203.1"/>
    </source>
</evidence>
<dbReference type="Proteomes" id="UP001596103">
    <property type="component" value="Unassembled WGS sequence"/>
</dbReference>
<name>A0ABW0JB01_9BURK</name>
<evidence type="ECO:0000256" key="2">
    <source>
        <dbReference type="ARBA" id="ARBA00022475"/>
    </source>
</evidence>
<dbReference type="EMBL" id="JBHSMP010000017">
    <property type="protein sequence ID" value="MFC5430203.1"/>
    <property type="molecule type" value="Genomic_DNA"/>
</dbReference>
<comment type="caution">
    <text evidence="7">The sequence shown here is derived from an EMBL/GenBank/DDBJ whole genome shotgun (WGS) entry which is preliminary data.</text>
</comment>
<evidence type="ECO:0000313" key="8">
    <source>
        <dbReference type="Proteomes" id="UP001596103"/>
    </source>
</evidence>
<evidence type="ECO:0000256" key="4">
    <source>
        <dbReference type="ARBA" id="ARBA00022989"/>
    </source>
</evidence>
<dbReference type="PANTHER" id="PTHR30250">
    <property type="entry name" value="PST FAMILY PREDICTED COLANIC ACID TRANSPORTER"/>
    <property type="match status" value="1"/>
</dbReference>
<protein>
    <submittedName>
        <fullName evidence="7">Flippase</fullName>
    </submittedName>
</protein>
<feature type="transmembrane region" description="Helical" evidence="6">
    <location>
        <begin position="295"/>
        <end position="317"/>
    </location>
</feature>
<feature type="transmembrane region" description="Helical" evidence="6">
    <location>
        <begin position="375"/>
        <end position="398"/>
    </location>
</feature>
<dbReference type="Pfam" id="PF01943">
    <property type="entry name" value="Polysacc_synt"/>
    <property type="match status" value="1"/>
</dbReference>
<keyword evidence="8" id="KW-1185">Reference proteome</keyword>
<keyword evidence="4 6" id="KW-1133">Transmembrane helix</keyword>
<dbReference type="InterPro" id="IPR002797">
    <property type="entry name" value="Polysacc_synth"/>
</dbReference>
<feature type="transmembrane region" description="Helical" evidence="6">
    <location>
        <begin position="449"/>
        <end position="465"/>
    </location>
</feature>
<gene>
    <name evidence="7" type="ORF">ACFPTO_15545</name>
</gene>
<sequence>MNSRPSLARNAIFNFLGSVLPLVVSLATVPMYLERVGTARYGVLAIVWMVQGYFGFFDLGLAAATSNRVAQLSDAVERESLIWTALILNAVFGAMGGLVLLAVGGFLLVQFHIDAALLAEVMTALPWLACAVPIATVSGVLYGALIGREQFGALNAVQVPAGMLFQIVPLVAAVIVGPDLRHLIAAAILSGAASLLLLVAVVCRAAPLRFSGGPRLRFIRPLFSYGAWVTVTNLLSPLLSTADRLLIGGTLGAQAVAYYQVPFNLAQRARILPGVITRTLFPRLSALEPTSANELTIAALRGLTAATTPMIVFGIFLMRPFLSLWTGHDFASRSAPVGEAILAGVWVNSLAFLPSSHLQAMGRPGMIARLHLIELVPFIALLWWALHAFGLVGAALAWSTRCAVDGILLFRAAGFGKPAARYLCVPALQILATYAAAEVLNASSWLRTAVWLLFTLLALVWAARAEPKAYDRLMRATSNAVRQTLRWRAG</sequence>
<keyword evidence="2" id="KW-1003">Cell membrane</keyword>
<feature type="transmembrane region" description="Helical" evidence="6">
    <location>
        <begin position="81"/>
        <end position="113"/>
    </location>
</feature>
<evidence type="ECO:0000256" key="6">
    <source>
        <dbReference type="SAM" id="Phobius"/>
    </source>
</evidence>
<keyword evidence="3 6" id="KW-0812">Transmembrane</keyword>
<comment type="subcellular location">
    <subcellularLocation>
        <location evidence="1">Cell membrane</location>
        <topology evidence="1">Multi-pass membrane protein</topology>
    </subcellularLocation>
</comment>
<dbReference type="RefSeq" id="WP_377712451.1">
    <property type="nucleotide sequence ID" value="NZ_JBHSMP010000017.1"/>
</dbReference>
<feature type="transmembrane region" description="Helical" evidence="6">
    <location>
        <begin position="337"/>
        <end position="355"/>
    </location>
</feature>
<feature type="transmembrane region" description="Helical" evidence="6">
    <location>
        <begin position="125"/>
        <end position="145"/>
    </location>
</feature>
<accession>A0ABW0JB01</accession>
<feature type="transmembrane region" description="Helical" evidence="6">
    <location>
        <begin position="183"/>
        <end position="206"/>
    </location>
</feature>
<feature type="transmembrane region" description="Helical" evidence="6">
    <location>
        <begin position="39"/>
        <end position="61"/>
    </location>
</feature>